<reference evidence="2" key="2">
    <citation type="journal article" date="2017" name="Nat. Plants">
        <title>The Aegilops tauschii genome reveals multiple impacts of transposons.</title>
        <authorList>
            <person name="Zhao G."/>
            <person name="Zou C."/>
            <person name="Li K."/>
            <person name="Wang K."/>
            <person name="Li T."/>
            <person name="Gao L."/>
            <person name="Zhang X."/>
            <person name="Wang H."/>
            <person name="Yang Z."/>
            <person name="Liu X."/>
            <person name="Jiang W."/>
            <person name="Mao L."/>
            <person name="Kong X."/>
            <person name="Jiao Y."/>
            <person name="Jia J."/>
        </authorList>
    </citation>
    <scope>NUCLEOTIDE SEQUENCE [LARGE SCALE GENOMIC DNA]</scope>
    <source>
        <strain evidence="2">cv. AL8/78</strain>
    </source>
</reference>
<reference evidence="1" key="4">
    <citation type="submission" date="2019-03" db="UniProtKB">
        <authorList>
            <consortium name="EnsemblPlants"/>
        </authorList>
    </citation>
    <scope>IDENTIFICATION</scope>
</reference>
<dbReference type="Proteomes" id="UP000015105">
    <property type="component" value="Chromosome 6D"/>
</dbReference>
<reference evidence="1" key="5">
    <citation type="journal article" date="2021" name="G3 (Bethesda)">
        <title>Aegilops tauschii genome assembly Aet v5.0 features greater sequence contiguity and improved annotation.</title>
        <authorList>
            <person name="Wang L."/>
            <person name="Zhu T."/>
            <person name="Rodriguez J.C."/>
            <person name="Deal K.R."/>
            <person name="Dubcovsky J."/>
            <person name="McGuire P.E."/>
            <person name="Lux T."/>
            <person name="Spannagl M."/>
            <person name="Mayer K.F.X."/>
            <person name="Baldrich P."/>
            <person name="Meyers B.C."/>
            <person name="Huo N."/>
            <person name="Gu Y.Q."/>
            <person name="Zhou H."/>
            <person name="Devos K.M."/>
            <person name="Bennetzen J.L."/>
            <person name="Unver T."/>
            <person name="Budak H."/>
            <person name="Gulick P.J."/>
            <person name="Galiba G."/>
            <person name="Kalapos B."/>
            <person name="Nelson D.R."/>
            <person name="Li P."/>
            <person name="You F.M."/>
            <person name="Luo M.C."/>
            <person name="Dvorak J."/>
        </authorList>
    </citation>
    <scope>NUCLEOTIDE SEQUENCE [LARGE SCALE GENOMIC DNA]</scope>
    <source>
        <strain evidence="1">cv. AL8/78</strain>
    </source>
</reference>
<accession>A0A453N1E0</accession>
<protein>
    <submittedName>
        <fullName evidence="1">Uncharacterized protein</fullName>
    </submittedName>
</protein>
<reference evidence="2" key="1">
    <citation type="journal article" date="2014" name="Science">
        <title>Ancient hybridizations among the ancestral genomes of bread wheat.</title>
        <authorList>
            <consortium name="International Wheat Genome Sequencing Consortium,"/>
            <person name="Marcussen T."/>
            <person name="Sandve S.R."/>
            <person name="Heier L."/>
            <person name="Spannagl M."/>
            <person name="Pfeifer M."/>
            <person name="Jakobsen K.S."/>
            <person name="Wulff B.B."/>
            <person name="Steuernagel B."/>
            <person name="Mayer K.F."/>
            <person name="Olsen O.A."/>
        </authorList>
    </citation>
    <scope>NUCLEOTIDE SEQUENCE [LARGE SCALE GENOMIC DNA]</scope>
    <source>
        <strain evidence="2">cv. AL8/78</strain>
    </source>
</reference>
<proteinExistence type="predicted"/>
<evidence type="ECO:0000313" key="1">
    <source>
        <dbReference type="EnsemblPlants" id="AET6Gv20173900.7"/>
    </source>
</evidence>
<sequence length="60" mass="6542">WTQSQTVSEVATWACAAGRVPLPPPGSVPQSLHSCRNPSYSNLYPGWIWCSGVENRVLVT</sequence>
<dbReference type="Gramene" id="AET6Gv20173900.7">
    <property type="protein sequence ID" value="AET6Gv20173900.7"/>
    <property type="gene ID" value="AET6Gv20173900"/>
</dbReference>
<organism evidence="1 2">
    <name type="scientific">Aegilops tauschii subsp. strangulata</name>
    <name type="common">Goatgrass</name>
    <dbReference type="NCBI Taxonomy" id="200361"/>
    <lineage>
        <taxon>Eukaryota</taxon>
        <taxon>Viridiplantae</taxon>
        <taxon>Streptophyta</taxon>
        <taxon>Embryophyta</taxon>
        <taxon>Tracheophyta</taxon>
        <taxon>Spermatophyta</taxon>
        <taxon>Magnoliopsida</taxon>
        <taxon>Liliopsida</taxon>
        <taxon>Poales</taxon>
        <taxon>Poaceae</taxon>
        <taxon>BOP clade</taxon>
        <taxon>Pooideae</taxon>
        <taxon>Triticodae</taxon>
        <taxon>Triticeae</taxon>
        <taxon>Triticinae</taxon>
        <taxon>Aegilops</taxon>
    </lineage>
</organism>
<dbReference type="AlphaFoldDB" id="A0A453N1E0"/>
<name>A0A453N1E0_AEGTS</name>
<dbReference type="EnsemblPlants" id="AET6Gv20173900.7">
    <property type="protein sequence ID" value="AET6Gv20173900.7"/>
    <property type="gene ID" value="AET6Gv20173900"/>
</dbReference>
<evidence type="ECO:0000313" key="2">
    <source>
        <dbReference type="Proteomes" id="UP000015105"/>
    </source>
</evidence>
<reference evidence="1" key="3">
    <citation type="journal article" date="2017" name="Nature">
        <title>Genome sequence of the progenitor of the wheat D genome Aegilops tauschii.</title>
        <authorList>
            <person name="Luo M.C."/>
            <person name="Gu Y.Q."/>
            <person name="Puiu D."/>
            <person name="Wang H."/>
            <person name="Twardziok S.O."/>
            <person name="Deal K.R."/>
            <person name="Huo N."/>
            <person name="Zhu T."/>
            <person name="Wang L."/>
            <person name="Wang Y."/>
            <person name="McGuire P.E."/>
            <person name="Liu S."/>
            <person name="Long H."/>
            <person name="Ramasamy R.K."/>
            <person name="Rodriguez J.C."/>
            <person name="Van S.L."/>
            <person name="Yuan L."/>
            <person name="Wang Z."/>
            <person name="Xia Z."/>
            <person name="Xiao L."/>
            <person name="Anderson O.D."/>
            <person name="Ouyang S."/>
            <person name="Liang Y."/>
            <person name="Zimin A.V."/>
            <person name="Pertea G."/>
            <person name="Qi P."/>
            <person name="Bennetzen J.L."/>
            <person name="Dai X."/>
            <person name="Dawson M.W."/>
            <person name="Muller H.G."/>
            <person name="Kugler K."/>
            <person name="Rivarola-Duarte L."/>
            <person name="Spannagl M."/>
            <person name="Mayer K.F.X."/>
            <person name="Lu F.H."/>
            <person name="Bevan M.W."/>
            <person name="Leroy P."/>
            <person name="Li P."/>
            <person name="You F.M."/>
            <person name="Sun Q."/>
            <person name="Liu Z."/>
            <person name="Lyons E."/>
            <person name="Wicker T."/>
            <person name="Salzberg S.L."/>
            <person name="Devos K.M."/>
            <person name="Dvorak J."/>
        </authorList>
    </citation>
    <scope>NUCLEOTIDE SEQUENCE [LARGE SCALE GENOMIC DNA]</scope>
    <source>
        <strain evidence="1">cv. AL8/78</strain>
    </source>
</reference>
<keyword evidence="2" id="KW-1185">Reference proteome</keyword>